<sequence length="53" mass="5636">MLSSAAAEYMASLAAALTLAIAHGIRRRIRQRADRAPSEPVGSVTAEPDSRSR</sequence>
<accession>A0A561TYV2</accession>
<organism evidence="3 4">
    <name type="scientific">Streptomyces brevispora</name>
    <dbReference type="NCBI Taxonomy" id="887462"/>
    <lineage>
        <taxon>Bacteria</taxon>
        <taxon>Bacillati</taxon>
        <taxon>Actinomycetota</taxon>
        <taxon>Actinomycetes</taxon>
        <taxon>Kitasatosporales</taxon>
        <taxon>Streptomycetaceae</taxon>
        <taxon>Streptomyces</taxon>
    </lineage>
</organism>
<protein>
    <submittedName>
        <fullName evidence="3">Uncharacterized protein</fullName>
    </submittedName>
</protein>
<dbReference type="Proteomes" id="UP000318186">
    <property type="component" value="Unassembled WGS sequence"/>
</dbReference>
<evidence type="ECO:0000313" key="4">
    <source>
        <dbReference type="Proteomes" id="UP000318186"/>
    </source>
</evidence>
<feature type="region of interest" description="Disordered" evidence="1">
    <location>
        <begin position="30"/>
        <end position="53"/>
    </location>
</feature>
<gene>
    <name evidence="3" type="ORF">FHX80_12611</name>
</gene>
<keyword evidence="2" id="KW-0812">Transmembrane</keyword>
<evidence type="ECO:0000256" key="1">
    <source>
        <dbReference type="SAM" id="MobiDB-lite"/>
    </source>
</evidence>
<evidence type="ECO:0000313" key="3">
    <source>
        <dbReference type="EMBL" id="TWF92291.1"/>
    </source>
</evidence>
<name>A0A561TYV2_9ACTN</name>
<feature type="transmembrane region" description="Helical" evidence="2">
    <location>
        <begin position="6"/>
        <end position="25"/>
    </location>
</feature>
<keyword evidence="2" id="KW-1133">Transmembrane helix</keyword>
<keyword evidence="2" id="KW-0472">Membrane</keyword>
<dbReference type="AlphaFoldDB" id="A0A561TYV2"/>
<evidence type="ECO:0000256" key="2">
    <source>
        <dbReference type="SAM" id="Phobius"/>
    </source>
</evidence>
<comment type="caution">
    <text evidence="3">The sequence shown here is derived from an EMBL/GenBank/DDBJ whole genome shotgun (WGS) entry which is preliminary data.</text>
</comment>
<proteinExistence type="predicted"/>
<dbReference type="EMBL" id="VIWW01000002">
    <property type="protein sequence ID" value="TWF92291.1"/>
    <property type="molecule type" value="Genomic_DNA"/>
</dbReference>
<reference evidence="3 4" key="1">
    <citation type="submission" date="2019-06" db="EMBL/GenBank/DDBJ databases">
        <title>Sequencing the genomes of 1000 actinobacteria strains.</title>
        <authorList>
            <person name="Klenk H.-P."/>
        </authorList>
    </citation>
    <scope>NUCLEOTIDE SEQUENCE [LARGE SCALE GENOMIC DNA]</scope>
    <source>
        <strain evidence="3 4">DSM 42059</strain>
    </source>
</reference>